<accession>A0A7J3ZII8</accession>
<dbReference type="Gene3D" id="1.10.275.10">
    <property type="entry name" value="Fumarase/aspartase (N-terminal domain)"/>
    <property type="match status" value="1"/>
</dbReference>
<evidence type="ECO:0000313" key="3">
    <source>
        <dbReference type="EMBL" id="HHQ79848.1"/>
    </source>
</evidence>
<dbReference type="EMBL" id="DRZC01000003">
    <property type="protein sequence ID" value="HHQ79848.1"/>
    <property type="molecule type" value="Genomic_DNA"/>
</dbReference>
<dbReference type="InterPro" id="IPR009049">
    <property type="entry name" value="Argininosuccinate_lyase"/>
</dbReference>
<evidence type="ECO:0000259" key="2">
    <source>
        <dbReference type="Pfam" id="PF00206"/>
    </source>
</evidence>
<dbReference type="GO" id="GO:0042450">
    <property type="term" value="P:L-arginine biosynthetic process via ornithine"/>
    <property type="evidence" value="ECO:0007669"/>
    <property type="project" value="UniProtKB-UniRule"/>
</dbReference>
<comment type="caution">
    <text evidence="3">The sequence shown here is derived from an EMBL/GenBank/DDBJ whole genome shotgun (WGS) entry which is preliminary data.</text>
</comment>
<dbReference type="InterPro" id="IPR024083">
    <property type="entry name" value="Fumarase/histidase_N"/>
</dbReference>
<dbReference type="PRINTS" id="PR00145">
    <property type="entry name" value="ARGSUCLYASE"/>
</dbReference>
<dbReference type="PRINTS" id="PR00149">
    <property type="entry name" value="FUMRATELYASE"/>
</dbReference>
<dbReference type="EC" id="4.3.2.1" evidence="1"/>
<dbReference type="InterPro" id="IPR000362">
    <property type="entry name" value="Fumarate_lyase_fam"/>
</dbReference>
<dbReference type="NCBIfam" id="TIGR00838">
    <property type="entry name" value="argH"/>
    <property type="match status" value="1"/>
</dbReference>
<feature type="domain" description="Fumarate lyase N-terminal" evidence="2">
    <location>
        <begin position="9"/>
        <end position="296"/>
    </location>
</feature>
<name>A0A7J3ZII8_9CREN</name>
<dbReference type="SUPFAM" id="SSF48557">
    <property type="entry name" value="L-aspartase-like"/>
    <property type="match status" value="1"/>
</dbReference>
<dbReference type="PANTHER" id="PTHR43814:SF1">
    <property type="entry name" value="ARGININOSUCCINATE LYASE"/>
    <property type="match status" value="1"/>
</dbReference>
<dbReference type="GO" id="GO:0004056">
    <property type="term" value="F:argininosuccinate lyase activity"/>
    <property type="evidence" value="ECO:0007669"/>
    <property type="project" value="UniProtKB-UniRule"/>
</dbReference>
<dbReference type="Gene3D" id="1.10.40.30">
    <property type="entry name" value="Fumarase/aspartase (C-terminal domain)"/>
    <property type="match status" value="1"/>
</dbReference>
<sequence length="476" mass="53579">MYRKAGFKEADEKITEYTSSITLDREILEETLLVLISHTLHLVERRVIPLDAGRRIVRTLLELYLRREDLEWSRTYEDIHEAVEAYLTKKLGEEAGYASLGRSRNDHVAAVLRLKLARSLIALAKEVIALRETLIRRAKEHAGEVFVLHTHFQPAQTITFGHYLLSIEEELSDIIDMMIEDVELVLKSPLGAAAGAGTSVPIDRRVLALQTGFKDVVINSVYATSSRTFFIRALSPILSLAVLYSRISTDFYLWSHPSLSLVTPPETHVQTSSIMPHKRNPASLEVVRARCIDVVGEFFNVIAIESKLPTGYSLDLQEITKHVWNSINTIREATLILGDFLAKVKPNMQVSFEVARRFISGATEVAERIAISKREPFRKVHAKVSSTLRKVDWNIERAIEVLSSEYGEGLKHLIDPVSQVNTKVTLGSTGPTALLESIEAATYRVKKHRERLDGIAQDLEGRLDMLVERARALIAE</sequence>
<dbReference type="GO" id="GO:0005829">
    <property type="term" value="C:cytosol"/>
    <property type="evidence" value="ECO:0007669"/>
    <property type="project" value="TreeGrafter"/>
</dbReference>
<protein>
    <recommendedName>
        <fullName evidence="1">Argininosuccinate lyase</fullName>
        <ecNumber evidence="1">4.3.2.1</ecNumber>
    </recommendedName>
</protein>
<proteinExistence type="predicted"/>
<keyword evidence="3" id="KW-0456">Lyase</keyword>
<dbReference type="Pfam" id="PF00206">
    <property type="entry name" value="Lyase_1"/>
    <property type="match status" value="1"/>
</dbReference>
<dbReference type="Gene3D" id="1.20.200.10">
    <property type="entry name" value="Fumarase/aspartase (Central domain)"/>
    <property type="match status" value="1"/>
</dbReference>
<dbReference type="PANTHER" id="PTHR43814">
    <property type="entry name" value="ARGININOSUCCINATE LYASE"/>
    <property type="match status" value="1"/>
</dbReference>
<organism evidence="3">
    <name type="scientific">Fervidicoccus fontis</name>
    <dbReference type="NCBI Taxonomy" id="683846"/>
    <lineage>
        <taxon>Archaea</taxon>
        <taxon>Thermoproteota</taxon>
        <taxon>Thermoprotei</taxon>
        <taxon>Fervidicoccales</taxon>
        <taxon>Fervidicoccaceae</taxon>
        <taxon>Fervidicoccus</taxon>
    </lineage>
</organism>
<evidence type="ECO:0000256" key="1">
    <source>
        <dbReference type="NCBIfam" id="TIGR00838"/>
    </source>
</evidence>
<dbReference type="InterPro" id="IPR008948">
    <property type="entry name" value="L-Aspartase-like"/>
</dbReference>
<dbReference type="AlphaFoldDB" id="A0A7J3ZII8"/>
<reference evidence="3" key="1">
    <citation type="journal article" date="2020" name="mSystems">
        <title>Genome- and Community-Level Interaction Insights into Carbon Utilization and Element Cycling Functions of Hydrothermarchaeota in Hydrothermal Sediment.</title>
        <authorList>
            <person name="Zhou Z."/>
            <person name="Liu Y."/>
            <person name="Xu W."/>
            <person name="Pan J."/>
            <person name="Luo Z.H."/>
            <person name="Li M."/>
        </authorList>
    </citation>
    <scope>NUCLEOTIDE SEQUENCE [LARGE SCALE GENOMIC DNA]</scope>
    <source>
        <strain evidence="3">SpSt-1116</strain>
    </source>
</reference>
<dbReference type="InterPro" id="IPR022761">
    <property type="entry name" value="Fumarate_lyase_N"/>
</dbReference>
<gene>
    <name evidence="3" type="primary">argH</name>
    <name evidence="3" type="ORF">ENM78_00050</name>
</gene>